<keyword evidence="9" id="KW-1185">Reference proteome</keyword>
<sequence length="192" mass="21079">MLTSKKIVIFASGSGTNAENLVRFFEGREDVKVACIMSNNPNAYVLQRAHQLGVPSRVFNRQEFSGSDVVLNHLKELSVDLIVLAGFLWLVPPAIVAAYPKRILNIHPALLPKYGGKGMYGDRVHEAVVANCDAETGITIHYVDDHYDEGDVVFQARCSVMPGDDAAAVAHKIHQLEYAHFPVVVDAVLKQV</sequence>
<dbReference type="GO" id="GO:0004644">
    <property type="term" value="F:phosphoribosylglycinamide formyltransferase activity"/>
    <property type="evidence" value="ECO:0007669"/>
    <property type="project" value="UniProtKB-UniRule"/>
</dbReference>
<dbReference type="PANTHER" id="PTHR43369">
    <property type="entry name" value="PHOSPHORIBOSYLGLYCINAMIDE FORMYLTRANSFERASE"/>
    <property type="match status" value="1"/>
</dbReference>
<feature type="binding site" evidence="6">
    <location>
        <position position="61"/>
    </location>
    <ligand>
        <name>(6R)-10-formyltetrahydrofolate</name>
        <dbReference type="ChEBI" id="CHEBI:195366"/>
    </ligand>
</feature>
<evidence type="ECO:0000259" key="7">
    <source>
        <dbReference type="Pfam" id="PF00551"/>
    </source>
</evidence>
<evidence type="ECO:0000256" key="4">
    <source>
        <dbReference type="ARBA" id="ARBA00038440"/>
    </source>
</evidence>
<comment type="caution">
    <text evidence="6">Lacks conserved residue(s) required for the propagation of feature annotation.</text>
</comment>
<dbReference type="OrthoDB" id="9806170at2"/>
<keyword evidence="3 6" id="KW-0658">Purine biosynthesis</keyword>
<dbReference type="Proteomes" id="UP000249239">
    <property type="component" value="Unassembled WGS sequence"/>
</dbReference>
<evidence type="ECO:0000256" key="6">
    <source>
        <dbReference type="HAMAP-Rule" id="MF_01930"/>
    </source>
</evidence>
<evidence type="ECO:0000256" key="5">
    <source>
        <dbReference type="ARBA" id="ARBA00047664"/>
    </source>
</evidence>
<comment type="caution">
    <text evidence="8">The sequence shown here is derived from an EMBL/GenBank/DDBJ whole genome shotgun (WGS) entry which is preliminary data.</text>
</comment>
<reference evidence="8 9" key="1">
    <citation type="submission" date="2018-06" db="EMBL/GenBank/DDBJ databases">
        <title>Genomic Encyclopedia of Archaeal and Bacterial Type Strains, Phase II (KMG-II): from individual species to whole genera.</title>
        <authorList>
            <person name="Goeker M."/>
        </authorList>
    </citation>
    <scope>NUCLEOTIDE SEQUENCE [LARGE SCALE GENOMIC DNA]</scope>
    <source>
        <strain evidence="8 9">DSM 6779</strain>
    </source>
</reference>
<dbReference type="GO" id="GO:0005829">
    <property type="term" value="C:cytosol"/>
    <property type="evidence" value="ECO:0007669"/>
    <property type="project" value="TreeGrafter"/>
</dbReference>
<dbReference type="Gene3D" id="3.40.50.170">
    <property type="entry name" value="Formyl transferase, N-terminal domain"/>
    <property type="match status" value="1"/>
</dbReference>
<dbReference type="PROSITE" id="PS00373">
    <property type="entry name" value="GART"/>
    <property type="match status" value="1"/>
</dbReference>
<evidence type="ECO:0000256" key="2">
    <source>
        <dbReference type="ARBA" id="ARBA00022679"/>
    </source>
</evidence>
<dbReference type="NCBIfam" id="TIGR00639">
    <property type="entry name" value="PurN"/>
    <property type="match status" value="1"/>
</dbReference>
<comment type="function">
    <text evidence="6">Catalyzes the transfer of a formyl group from 10-formyltetrahydrofolate to 5-phospho-ribosyl-glycinamide (GAR), producing 5-phospho-ribosyl-N-formylglycinamide (FGAR) and tetrahydrofolate.</text>
</comment>
<dbReference type="InterPro" id="IPR004607">
    <property type="entry name" value="GART"/>
</dbReference>
<dbReference type="AlphaFoldDB" id="A0A2W7P5L0"/>
<gene>
    <name evidence="6" type="primary">purN</name>
    <name evidence="8" type="ORF">LX69_00067</name>
</gene>
<dbReference type="CDD" id="cd08645">
    <property type="entry name" value="FMT_core_GART"/>
    <property type="match status" value="1"/>
</dbReference>
<evidence type="ECO:0000313" key="8">
    <source>
        <dbReference type="EMBL" id="PZX20646.1"/>
    </source>
</evidence>
<comment type="catalytic activity">
    <reaction evidence="5 6">
        <text>N(1)-(5-phospho-beta-D-ribosyl)glycinamide + (6R)-10-formyltetrahydrofolate = N(2)-formyl-N(1)-(5-phospho-beta-D-ribosyl)glycinamide + (6S)-5,6,7,8-tetrahydrofolate + H(+)</text>
        <dbReference type="Rhea" id="RHEA:15053"/>
        <dbReference type="ChEBI" id="CHEBI:15378"/>
        <dbReference type="ChEBI" id="CHEBI:57453"/>
        <dbReference type="ChEBI" id="CHEBI:143788"/>
        <dbReference type="ChEBI" id="CHEBI:147286"/>
        <dbReference type="ChEBI" id="CHEBI:195366"/>
        <dbReference type="EC" id="2.1.2.2"/>
    </reaction>
</comment>
<dbReference type="UniPathway" id="UPA00074">
    <property type="reaction ID" value="UER00126"/>
</dbReference>
<dbReference type="HAMAP" id="MF_01930">
    <property type="entry name" value="PurN"/>
    <property type="match status" value="1"/>
</dbReference>
<dbReference type="InterPro" id="IPR036477">
    <property type="entry name" value="Formyl_transf_N_sf"/>
</dbReference>
<comment type="pathway">
    <text evidence="1 6">Purine metabolism; IMP biosynthesis via de novo pathway; N(2)-formyl-N(1)-(5-phospho-D-ribosyl)glycinamide from N(1)-(5-phospho-D-ribosyl)glycinamide (10-formyl THF route): step 1/1.</text>
</comment>
<dbReference type="RefSeq" id="WP_111443817.1">
    <property type="nucleotide sequence ID" value="NZ_QKZK01000001.1"/>
</dbReference>
<name>A0A2W7P5L0_9BACT</name>
<dbReference type="EC" id="2.1.2.2" evidence="6"/>
<evidence type="ECO:0000256" key="3">
    <source>
        <dbReference type="ARBA" id="ARBA00022755"/>
    </source>
</evidence>
<accession>A0A2W7P5L0</accession>
<dbReference type="SUPFAM" id="SSF53328">
    <property type="entry name" value="Formyltransferase"/>
    <property type="match status" value="1"/>
</dbReference>
<dbReference type="PANTHER" id="PTHR43369:SF2">
    <property type="entry name" value="PHOSPHORIBOSYLGLYCINAMIDE FORMYLTRANSFERASE"/>
    <property type="match status" value="1"/>
</dbReference>
<dbReference type="GO" id="GO:0006189">
    <property type="term" value="P:'de novo' IMP biosynthetic process"/>
    <property type="evidence" value="ECO:0007669"/>
    <property type="project" value="UniProtKB-UniRule"/>
</dbReference>
<evidence type="ECO:0000313" key="9">
    <source>
        <dbReference type="Proteomes" id="UP000249239"/>
    </source>
</evidence>
<feature type="active site" description="Proton donor" evidence="6">
    <location>
        <position position="107"/>
    </location>
</feature>
<organism evidence="8 9">
    <name type="scientific">Breznakibacter xylanolyticus</name>
    <dbReference type="NCBI Taxonomy" id="990"/>
    <lineage>
        <taxon>Bacteria</taxon>
        <taxon>Pseudomonadati</taxon>
        <taxon>Bacteroidota</taxon>
        <taxon>Bacteroidia</taxon>
        <taxon>Marinilabiliales</taxon>
        <taxon>Marinilabiliaceae</taxon>
        <taxon>Breznakibacter</taxon>
    </lineage>
</organism>
<evidence type="ECO:0000256" key="1">
    <source>
        <dbReference type="ARBA" id="ARBA00005054"/>
    </source>
</evidence>
<comment type="similarity">
    <text evidence="4 6">Belongs to the GART family.</text>
</comment>
<proteinExistence type="inferred from homology"/>
<feature type="site" description="Raises pKa of active site His" evidence="6">
    <location>
        <position position="148"/>
    </location>
</feature>
<keyword evidence="2 6" id="KW-0808">Transferase</keyword>
<feature type="domain" description="Formyl transferase N-terminal" evidence="7">
    <location>
        <begin position="5"/>
        <end position="184"/>
    </location>
</feature>
<dbReference type="Pfam" id="PF00551">
    <property type="entry name" value="Formyl_trans_N"/>
    <property type="match status" value="1"/>
</dbReference>
<feature type="binding site" evidence="6">
    <location>
        <begin position="15"/>
        <end position="17"/>
    </location>
    <ligand>
        <name>N(1)-(5-phospho-beta-D-ribosyl)glycinamide</name>
        <dbReference type="ChEBI" id="CHEBI:143788"/>
    </ligand>
</feature>
<dbReference type="InterPro" id="IPR001555">
    <property type="entry name" value="GART_AS"/>
</dbReference>
<dbReference type="EMBL" id="QKZK01000001">
    <property type="protein sequence ID" value="PZX20646.1"/>
    <property type="molecule type" value="Genomic_DNA"/>
</dbReference>
<feature type="binding site" evidence="6">
    <location>
        <position position="105"/>
    </location>
    <ligand>
        <name>(6R)-10-formyltetrahydrofolate</name>
        <dbReference type="ChEBI" id="CHEBI:195366"/>
    </ligand>
</feature>
<protein>
    <recommendedName>
        <fullName evidence="6">Phosphoribosylglycinamide formyltransferase</fullName>
        <ecNumber evidence="6">2.1.2.2</ecNumber>
    </recommendedName>
    <alternativeName>
        <fullName evidence="6">5'-phosphoribosylglycinamide transformylase</fullName>
    </alternativeName>
    <alternativeName>
        <fullName evidence="6">GAR transformylase</fullName>
        <shortName evidence="6">GART</shortName>
    </alternativeName>
</protein>
<dbReference type="InterPro" id="IPR002376">
    <property type="entry name" value="Formyl_transf_N"/>
</dbReference>